<dbReference type="PROSITE" id="PS51257">
    <property type="entry name" value="PROKAR_LIPOPROTEIN"/>
    <property type="match status" value="1"/>
</dbReference>
<name>A0A9W6EVW2_9FLAO</name>
<dbReference type="RefSeq" id="WP_281754649.1">
    <property type="nucleotide sequence ID" value="NZ_BRVP01000013.1"/>
</dbReference>
<protein>
    <recommendedName>
        <fullName evidence="3">Lipoprotein</fullName>
    </recommendedName>
</protein>
<dbReference type="Proteomes" id="UP001143545">
    <property type="component" value="Unassembled WGS sequence"/>
</dbReference>
<proteinExistence type="predicted"/>
<gene>
    <name evidence="1" type="ORF">NBRC110019_20570</name>
</gene>
<evidence type="ECO:0008006" key="3">
    <source>
        <dbReference type="Google" id="ProtNLM"/>
    </source>
</evidence>
<sequence length="183" mass="21420">MKKLIVLWVTALTVLSCTSTSEYELQVVTIANGYSLTIPEFLNPMPRLNREASLQYQNAFKEFYVIVIDESKMRLKNEFERNGIIDKLPDNLDEYTKLCLPSVQQSLKNYKKLSTIDTTINDMHAKLISFTGTIENIDIYYTIGYYESKDIYYQTLVWTTAQRKEEYKEQMNAILYTLTEVNK</sequence>
<keyword evidence="2" id="KW-1185">Reference proteome</keyword>
<organism evidence="1 2">
    <name type="scientific">Neptunitalea chrysea</name>
    <dbReference type="NCBI Taxonomy" id="1647581"/>
    <lineage>
        <taxon>Bacteria</taxon>
        <taxon>Pseudomonadati</taxon>
        <taxon>Bacteroidota</taxon>
        <taxon>Flavobacteriia</taxon>
        <taxon>Flavobacteriales</taxon>
        <taxon>Flavobacteriaceae</taxon>
        <taxon>Neptunitalea</taxon>
    </lineage>
</organism>
<evidence type="ECO:0000313" key="1">
    <source>
        <dbReference type="EMBL" id="GLB53017.1"/>
    </source>
</evidence>
<dbReference type="Gene3D" id="3.40.1000.10">
    <property type="entry name" value="Mog1/PsbP, alpha/beta/alpha sandwich"/>
    <property type="match status" value="1"/>
</dbReference>
<dbReference type="EMBL" id="BRVP01000013">
    <property type="protein sequence ID" value="GLB53017.1"/>
    <property type="molecule type" value="Genomic_DNA"/>
</dbReference>
<evidence type="ECO:0000313" key="2">
    <source>
        <dbReference type="Proteomes" id="UP001143545"/>
    </source>
</evidence>
<dbReference type="AlphaFoldDB" id="A0A9W6EVW2"/>
<reference evidence="1" key="1">
    <citation type="submission" date="2022-07" db="EMBL/GenBank/DDBJ databases">
        <title>Taxonomy of Novel Oxalotrophic and Methylotrophic Bacteria.</title>
        <authorList>
            <person name="Sahin N."/>
            <person name="Tani A."/>
        </authorList>
    </citation>
    <scope>NUCLEOTIDE SEQUENCE</scope>
    <source>
        <strain evidence="1">AM327</strain>
    </source>
</reference>
<accession>A0A9W6EVW2</accession>
<comment type="caution">
    <text evidence="1">The sequence shown here is derived from an EMBL/GenBank/DDBJ whole genome shotgun (WGS) entry which is preliminary data.</text>
</comment>